<dbReference type="Gene3D" id="3.30.420.10">
    <property type="entry name" value="Ribonuclease H-like superfamily/Ribonuclease H"/>
    <property type="match status" value="2"/>
</dbReference>
<keyword evidence="12" id="KW-1185">Reference proteome</keyword>
<organism evidence="11 12">
    <name type="scientific">Corvus moneduloides</name>
    <name type="common">New Caledonian crow</name>
    <dbReference type="NCBI Taxonomy" id="1196302"/>
    <lineage>
        <taxon>Eukaryota</taxon>
        <taxon>Metazoa</taxon>
        <taxon>Chordata</taxon>
        <taxon>Craniata</taxon>
        <taxon>Vertebrata</taxon>
        <taxon>Euteleostomi</taxon>
        <taxon>Archelosauria</taxon>
        <taxon>Archosauria</taxon>
        <taxon>Dinosauria</taxon>
        <taxon>Saurischia</taxon>
        <taxon>Theropoda</taxon>
        <taxon>Coelurosauria</taxon>
        <taxon>Aves</taxon>
        <taxon>Neognathae</taxon>
        <taxon>Neoaves</taxon>
        <taxon>Telluraves</taxon>
        <taxon>Australaves</taxon>
        <taxon>Passeriformes</taxon>
        <taxon>Corvoidea</taxon>
        <taxon>Corvidae</taxon>
        <taxon>Corvus</taxon>
    </lineage>
</organism>
<dbReference type="Gene3D" id="2.30.30.10">
    <property type="entry name" value="Integrase, C-terminal domain superfamily, retroviral"/>
    <property type="match status" value="1"/>
</dbReference>
<dbReference type="SUPFAM" id="SSF46919">
    <property type="entry name" value="N-terminal Zn binding domain of HIV integrase"/>
    <property type="match status" value="1"/>
</dbReference>
<dbReference type="OMA" id="NSHETFH"/>
<dbReference type="Ensembl" id="ENSCMUT00000031882.1">
    <property type="protein sequence ID" value="ENSCMUP00000031402.1"/>
    <property type="gene ID" value="ENSCMUG00000017780.1"/>
</dbReference>
<reference evidence="12" key="1">
    <citation type="submission" date="2019-10" db="EMBL/GenBank/DDBJ databases">
        <title>Corvus moneduloides (New Caledonian crow) genome, bCorMon1, primary haplotype.</title>
        <authorList>
            <person name="Rutz C."/>
            <person name="Fungtammasan C."/>
            <person name="Mountcastle J."/>
            <person name="Formenti G."/>
            <person name="Chow W."/>
            <person name="Howe K."/>
            <person name="Steele M.P."/>
            <person name="Fernandes J."/>
            <person name="Gilbert M.T.P."/>
            <person name="Fedrigo O."/>
            <person name="Jarvis E.D."/>
            <person name="Gemmell N."/>
        </authorList>
    </citation>
    <scope>NUCLEOTIDE SEQUENCE [LARGE SCALE GENOMIC DNA]</scope>
</reference>
<dbReference type="InterPro" id="IPR012337">
    <property type="entry name" value="RNaseH-like_sf"/>
</dbReference>
<dbReference type="GO" id="GO:0015074">
    <property type="term" value="P:DNA integration"/>
    <property type="evidence" value="ECO:0007669"/>
    <property type="project" value="UniProtKB-KW"/>
</dbReference>
<dbReference type="InterPro" id="IPR017856">
    <property type="entry name" value="Integrase-like_N"/>
</dbReference>
<dbReference type="SUPFAM" id="SSF53098">
    <property type="entry name" value="Ribonuclease H-like"/>
    <property type="match status" value="2"/>
</dbReference>
<dbReference type="GO" id="GO:0004523">
    <property type="term" value="F:RNA-DNA hybrid ribonuclease activity"/>
    <property type="evidence" value="ECO:0007669"/>
    <property type="project" value="InterPro"/>
</dbReference>
<evidence type="ECO:0000256" key="6">
    <source>
        <dbReference type="ARBA" id="ARBA00022759"/>
    </source>
</evidence>
<dbReference type="Pfam" id="PF00075">
    <property type="entry name" value="RNase_H"/>
    <property type="match status" value="1"/>
</dbReference>
<keyword evidence="3" id="KW-0548">Nucleotidyltransferase</keyword>
<dbReference type="InterPro" id="IPR001037">
    <property type="entry name" value="Integrase_C_retrovir"/>
</dbReference>
<dbReference type="Pfam" id="PF02022">
    <property type="entry name" value="Integrase_Zn"/>
    <property type="match status" value="1"/>
</dbReference>
<dbReference type="Gene3D" id="1.10.10.200">
    <property type="match status" value="1"/>
</dbReference>
<dbReference type="AlphaFoldDB" id="A0A8U7P1H1"/>
<evidence type="ECO:0000256" key="7">
    <source>
        <dbReference type="ARBA" id="ARBA00022801"/>
    </source>
</evidence>
<dbReference type="Proteomes" id="UP000694553">
    <property type="component" value="Unassembled WGS sequence"/>
</dbReference>
<keyword evidence="5" id="KW-0479">Metal-binding</keyword>
<dbReference type="PANTHER" id="PTHR41694">
    <property type="entry name" value="ENDOGENOUS RETROVIRUS GROUP K MEMBER POL PROTEIN"/>
    <property type="match status" value="1"/>
</dbReference>
<evidence type="ECO:0000256" key="1">
    <source>
        <dbReference type="ARBA" id="ARBA00012493"/>
    </source>
</evidence>
<dbReference type="Pfam" id="PF00552">
    <property type="entry name" value="IN_DBD_C"/>
    <property type="match status" value="1"/>
</dbReference>
<sequence length="628" mass="69218">MGDLQWLRPVVGIPNELLNELRPLSKGTNPAQSVTLTPEQKAVLQTIAEQITTGLTSRCDPALPLDITIICGPIYLLAAITQCKLTETGEPPKDIRVLEWIAPPLQPRRTIQEKVATLADLIQKACIRILQVDGTDPGTIWIPIWPTDLEWFLLNSPELQRALLSEGPNLVAKPLPAPVLAWMTNHGWISKPKRAQEPLDNALTVFTDAGRKSRKAAVTWKDDNTRRHRILKATPEDSLQTLELYAVAWALVRWKDIRLNIVSDSLYVVEVANRIEDATLRDIKNQRLVALLVSMQIAIAKRTEAYAVLHIRSHMSTDGLGEGNNRADQLVAGIVQPPLPVHQQAREAHATFHQNAKGLARSYGISMAEVQAIVKVCPVCSFHNSGIGIGCGVNPRGLKANELWQMDVTHVPALGRLKYLHVSIDTYSHFVWATPQPGEKARDMRRHLTSCFAVMGVLKAIKMDNGPAYVSKTIQTFLQTWNISHTTGIPQSPTGQAIVERANGTVKRYLEKFKDIIDPKERVAKALFVLNHLCIFGDEKEPPAIKHKEGAPPAQRGTGSYVHFKDMATGEWKGPAEVLYFGRGYVCVLTPTGPQWIPSCWVKPTPCKPGSSIISPSGAESASATSSS</sequence>
<dbReference type="GO" id="GO:0035613">
    <property type="term" value="F:RNA stem-loop binding"/>
    <property type="evidence" value="ECO:0007669"/>
    <property type="project" value="TreeGrafter"/>
</dbReference>
<dbReference type="PROSITE" id="PS51027">
    <property type="entry name" value="INTEGRASE_DBD"/>
    <property type="match status" value="1"/>
</dbReference>
<reference evidence="11" key="3">
    <citation type="submission" date="2025-09" db="UniProtKB">
        <authorList>
            <consortium name="Ensembl"/>
        </authorList>
    </citation>
    <scope>IDENTIFICATION</scope>
</reference>
<keyword evidence="4" id="KW-0540">Nuclease</keyword>
<evidence type="ECO:0000256" key="2">
    <source>
        <dbReference type="ARBA" id="ARBA00022679"/>
    </source>
</evidence>
<keyword evidence="9" id="KW-0695">RNA-directed DNA polymerase</keyword>
<keyword evidence="10" id="KW-0238">DNA-binding</keyword>
<dbReference type="EC" id="2.7.7.49" evidence="1"/>
<dbReference type="GO" id="GO:0008270">
    <property type="term" value="F:zinc ion binding"/>
    <property type="evidence" value="ECO:0007669"/>
    <property type="project" value="InterPro"/>
</dbReference>
<reference evidence="11" key="2">
    <citation type="submission" date="2025-08" db="UniProtKB">
        <authorList>
            <consortium name="Ensembl"/>
        </authorList>
    </citation>
    <scope>IDENTIFICATION</scope>
</reference>
<evidence type="ECO:0000256" key="9">
    <source>
        <dbReference type="ARBA" id="ARBA00022918"/>
    </source>
</evidence>
<dbReference type="InterPro" id="IPR036862">
    <property type="entry name" value="Integrase_C_dom_sf_retrovir"/>
</dbReference>
<evidence type="ECO:0000256" key="8">
    <source>
        <dbReference type="ARBA" id="ARBA00022908"/>
    </source>
</evidence>
<evidence type="ECO:0000313" key="11">
    <source>
        <dbReference type="Ensembl" id="ENSCMUP00000031402.1"/>
    </source>
</evidence>
<dbReference type="InterPro" id="IPR002156">
    <property type="entry name" value="RNaseH_domain"/>
</dbReference>
<dbReference type="GO" id="GO:0003677">
    <property type="term" value="F:DNA binding"/>
    <property type="evidence" value="ECO:0007669"/>
    <property type="project" value="UniProtKB-KW"/>
</dbReference>
<proteinExistence type="predicted"/>
<keyword evidence="7" id="KW-0378">Hydrolase</keyword>
<dbReference type="PANTHER" id="PTHR41694:SF3">
    <property type="entry name" value="RNA-DIRECTED DNA POLYMERASE-RELATED"/>
    <property type="match status" value="1"/>
</dbReference>
<keyword evidence="6" id="KW-0255">Endonuclease</keyword>
<dbReference type="GO" id="GO:0003964">
    <property type="term" value="F:RNA-directed DNA polymerase activity"/>
    <property type="evidence" value="ECO:0007669"/>
    <property type="project" value="UniProtKB-KW"/>
</dbReference>
<keyword evidence="2" id="KW-0808">Transferase</keyword>
<dbReference type="PROSITE" id="PS50994">
    <property type="entry name" value="INTEGRASE"/>
    <property type="match status" value="1"/>
</dbReference>
<name>A0A8U7P1H1_CORMO</name>
<evidence type="ECO:0000256" key="10">
    <source>
        <dbReference type="ARBA" id="ARBA00023125"/>
    </source>
</evidence>
<dbReference type="PROSITE" id="PS50879">
    <property type="entry name" value="RNASE_H_1"/>
    <property type="match status" value="1"/>
</dbReference>
<dbReference type="InterPro" id="IPR003308">
    <property type="entry name" value="Integrase_Zn-bd_dom_N"/>
</dbReference>
<dbReference type="InterPro" id="IPR001584">
    <property type="entry name" value="Integrase_cat-core"/>
</dbReference>
<evidence type="ECO:0000256" key="4">
    <source>
        <dbReference type="ARBA" id="ARBA00022722"/>
    </source>
</evidence>
<dbReference type="Pfam" id="PF00665">
    <property type="entry name" value="rve"/>
    <property type="match status" value="1"/>
</dbReference>
<dbReference type="SUPFAM" id="SSF50122">
    <property type="entry name" value="DNA-binding domain of retroviral integrase"/>
    <property type="match status" value="1"/>
</dbReference>
<evidence type="ECO:0000313" key="12">
    <source>
        <dbReference type="Proteomes" id="UP000694553"/>
    </source>
</evidence>
<dbReference type="PROSITE" id="PS50876">
    <property type="entry name" value="ZF_INTEGRASE"/>
    <property type="match status" value="1"/>
</dbReference>
<dbReference type="InterPro" id="IPR043502">
    <property type="entry name" value="DNA/RNA_pol_sf"/>
</dbReference>
<dbReference type="InterPro" id="IPR036397">
    <property type="entry name" value="RNaseH_sf"/>
</dbReference>
<protein>
    <recommendedName>
        <fullName evidence="1">RNA-directed DNA polymerase</fullName>
        <ecNumber evidence="1">2.7.7.49</ecNumber>
    </recommendedName>
</protein>
<evidence type="ECO:0000256" key="3">
    <source>
        <dbReference type="ARBA" id="ARBA00022695"/>
    </source>
</evidence>
<accession>A0A8U7P1H1</accession>
<dbReference type="SUPFAM" id="SSF56672">
    <property type="entry name" value="DNA/RNA polymerases"/>
    <property type="match status" value="1"/>
</dbReference>
<keyword evidence="8" id="KW-0229">DNA integration</keyword>
<evidence type="ECO:0000256" key="5">
    <source>
        <dbReference type="ARBA" id="ARBA00022723"/>
    </source>
</evidence>